<gene>
    <name evidence="7" type="primary">mtnN</name>
    <name evidence="7" type="ORF">R6G86_02900</name>
</gene>
<comment type="caution">
    <text evidence="7">The sequence shown here is derived from an EMBL/GenBank/DDBJ whole genome shotgun (WGS) entry which is preliminary data.</text>
</comment>
<feature type="domain" description="Nucleoside phosphorylase" evidence="6">
    <location>
        <begin position="60"/>
        <end position="244"/>
    </location>
</feature>
<keyword evidence="3" id="KW-0028">Amino-acid biosynthesis</keyword>
<dbReference type="InterPro" id="IPR010049">
    <property type="entry name" value="MTA_SAH_Nsdase"/>
</dbReference>
<dbReference type="GO" id="GO:0008782">
    <property type="term" value="F:adenosylhomocysteine nucleosidase activity"/>
    <property type="evidence" value="ECO:0007669"/>
    <property type="project" value="UniProtKB-EC"/>
</dbReference>
<name>A0ABU5G6B5_9ACTO</name>
<evidence type="ECO:0000256" key="1">
    <source>
        <dbReference type="ARBA" id="ARBA00004945"/>
    </source>
</evidence>
<accession>A0ABU5G6B5</accession>
<keyword evidence="4 7" id="KW-0378">Hydrolase</keyword>
<dbReference type="Pfam" id="PF01048">
    <property type="entry name" value="PNP_UDP_1"/>
    <property type="match status" value="1"/>
</dbReference>
<dbReference type="InterPro" id="IPR035994">
    <property type="entry name" value="Nucleoside_phosphorylase_sf"/>
</dbReference>
<evidence type="ECO:0000256" key="2">
    <source>
        <dbReference type="ARBA" id="ARBA00011974"/>
    </source>
</evidence>
<reference evidence="7 8" key="1">
    <citation type="submission" date="2023-10" db="EMBL/GenBank/DDBJ databases">
        <title>Whole Genome based description of the genera Actinobaculum and Actinotignum reveals a complex phylogenetic relationship within the species included in the genus Actinotignum.</title>
        <authorList>
            <person name="Jensen C.S."/>
            <person name="Dargis R."/>
            <person name="Kemp M."/>
            <person name="Christensen J.J."/>
        </authorList>
    </citation>
    <scope>NUCLEOTIDE SEQUENCE [LARGE SCALE GENOMIC DNA]</scope>
    <source>
        <strain evidence="7 8">SLA_B974</strain>
    </source>
</reference>
<dbReference type="GO" id="GO:0008930">
    <property type="term" value="F:methylthioadenosine nucleosidase activity"/>
    <property type="evidence" value="ECO:0007669"/>
    <property type="project" value="UniProtKB-EC"/>
</dbReference>
<dbReference type="EC" id="3.2.2.9" evidence="2"/>
<comment type="pathway">
    <text evidence="1">Amino-acid biosynthesis; L-methionine biosynthesis via salvage pathway; S-methyl-5-thio-alpha-D-ribose 1-phosphate from S-methyl-5'-thioadenosine (hydrolase route): step 1/2.</text>
</comment>
<evidence type="ECO:0000256" key="4">
    <source>
        <dbReference type="ARBA" id="ARBA00022801"/>
    </source>
</evidence>
<proteinExistence type="predicted"/>
<protein>
    <recommendedName>
        <fullName evidence="2">adenosylhomocysteine nucleosidase</fullName>
        <ecNumber evidence="2">3.2.2.9</ecNumber>
    </recommendedName>
</protein>
<dbReference type="CDD" id="cd09008">
    <property type="entry name" value="MTAN"/>
    <property type="match status" value="1"/>
</dbReference>
<evidence type="ECO:0000259" key="6">
    <source>
        <dbReference type="Pfam" id="PF01048"/>
    </source>
</evidence>
<keyword evidence="8" id="KW-1185">Reference proteome</keyword>
<dbReference type="PANTHER" id="PTHR46832">
    <property type="entry name" value="5'-METHYLTHIOADENOSINE/S-ADENOSYLHOMOCYSTEINE NUCLEOSIDASE"/>
    <property type="match status" value="1"/>
</dbReference>
<keyword evidence="5" id="KW-0486">Methionine biosynthesis</keyword>
<evidence type="ECO:0000313" key="8">
    <source>
        <dbReference type="Proteomes" id="UP001275049"/>
    </source>
</evidence>
<evidence type="ECO:0000256" key="5">
    <source>
        <dbReference type="ARBA" id="ARBA00023167"/>
    </source>
</evidence>
<dbReference type="RefSeq" id="WP_320755034.1">
    <property type="nucleotide sequence ID" value="NZ_JAWNGA010000003.1"/>
</dbReference>
<dbReference type="EMBL" id="JAWNGA010000003">
    <property type="protein sequence ID" value="MDY5132695.1"/>
    <property type="molecule type" value="Genomic_DNA"/>
</dbReference>
<dbReference type="PANTHER" id="PTHR46832:SF1">
    <property type="entry name" value="5'-METHYLTHIOADENOSINE_S-ADENOSYLHOMOCYSTEINE NUCLEOSIDASE"/>
    <property type="match status" value="1"/>
</dbReference>
<dbReference type="NCBIfam" id="TIGR01704">
    <property type="entry name" value="MTA_SAH-Nsdase"/>
    <property type="match status" value="1"/>
</dbReference>
<sequence length="479" mass="52259">MAIPRNLKIRGIVIAAQDAEITPVIHILASLPRKNIDDSTTCIPLPRKDYTTLSPVPSPFGEAVTVETPWGKILCIRTGIGLVNTAGLIGWLTTVFTPQFIISAGTAGGFSSDVAVGDIIVGNEYAYGRADATAFGYEPGQVPGNPVTFPASPELLELTPDYTRTGTILSSDAFVTAKNVGETRALFPAALATDMESAAAAHICYQLGIPFVSIRCISDLCSPDGAEVYHMELASASELSAKAVVKTISAWAQKYRDKKVEKKEHSRPRHGMRQRFTEESLQAGLLYVYGRVNNVTGDGTKLSHTTIKKVREQLVDSVLDAQTVLNVIQGGKELLAKHDDVTLTAKVYDEERSKIAAAFGDVSGRGKLHWPPTSQTVIKRFNGYWNNALESVGFATQSGRRRGMLKFTEEDYLDTVKEYILHCDNLHVNTSYNGYVEWVRDESRAGKVPSGPSIRQRYGSWLNALDIAMENMQAEASAK</sequence>
<evidence type="ECO:0000313" key="7">
    <source>
        <dbReference type="EMBL" id="MDY5132695.1"/>
    </source>
</evidence>
<dbReference type="SUPFAM" id="SSF53167">
    <property type="entry name" value="Purine and uridine phosphorylases"/>
    <property type="match status" value="1"/>
</dbReference>
<evidence type="ECO:0000256" key="3">
    <source>
        <dbReference type="ARBA" id="ARBA00022605"/>
    </source>
</evidence>
<keyword evidence="7" id="KW-0326">Glycosidase</keyword>
<dbReference type="InterPro" id="IPR000845">
    <property type="entry name" value="Nucleoside_phosphorylase_d"/>
</dbReference>
<organism evidence="7 8">
    <name type="scientific">Actinotignum urinale</name>
    <dbReference type="NCBI Taxonomy" id="190146"/>
    <lineage>
        <taxon>Bacteria</taxon>
        <taxon>Bacillati</taxon>
        <taxon>Actinomycetota</taxon>
        <taxon>Actinomycetes</taxon>
        <taxon>Actinomycetales</taxon>
        <taxon>Actinomycetaceae</taxon>
        <taxon>Actinotignum</taxon>
    </lineage>
</organism>
<dbReference type="Gene3D" id="3.40.50.1580">
    <property type="entry name" value="Nucleoside phosphorylase domain"/>
    <property type="match status" value="1"/>
</dbReference>
<dbReference type="Proteomes" id="UP001275049">
    <property type="component" value="Unassembled WGS sequence"/>
</dbReference>